<dbReference type="SUPFAM" id="SSF46894">
    <property type="entry name" value="C-terminal effector domain of the bipartite response regulators"/>
    <property type="match status" value="1"/>
</dbReference>
<evidence type="ECO:0000259" key="9">
    <source>
        <dbReference type="PROSITE" id="PS51755"/>
    </source>
</evidence>
<evidence type="ECO:0000256" key="2">
    <source>
        <dbReference type="ARBA" id="ARBA00023012"/>
    </source>
</evidence>
<keyword evidence="5" id="KW-0804">Transcription</keyword>
<evidence type="ECO:0000313" key="11">
    <source>
        <dbReference type="Proteomes" id="UP000476030"/>
    </source>
</evidence>
<evidence type="ECO:0000256" key="3">
    <source>
        <dbReference type="ARBA" id="ARBA00023015"/>
    </source>
</evidence>
<keyword evidence="2" id="KW-0902">Two-component regulatory system</keyword>
<dbReference type="Gene3D" id="1.10.10.10">
    <property type="entry name" value="Winged helix-like DNA-binding domain superfamily/Winged helix DNA-binding domain"/>
    <property type="match status" value="1"/>
</dbReference>
<dbReference type="GO" id="GO:0000156">
    <property type="term" value="F:phosphorelay response regulator activity"/>
    <property type="evidence" value="ECO:0007669"/>
    <property type="project" value="TreeGrafter"/>
</dbReference>
<accession>A0A6L8W6F5</accession>
<dbReference type="InterPro" id="IPR001867">
    <property type="entry name" value="OmpR/PhoB-type_DNA-bd"/>
</dbReference>
<dbReference type="PROSITE" id="PS50110">
    <property type="entry name" value="RESPONSE_REGULATORY"/>
    <property type="match status" value="1"/>
</dbReference>
<reference evidence="10 11" key="1">
    <citation type="submission" date="2019-12" db="EMBL/GenBank/DDBJ databases">
        <title>Snethiella sp. nov. sp. isolated from sea sand.</title>
        <authorList>
            <person name="Kim J."/>
            <person name="Jeong S.E."/>
            <person name="Jung H.S."/>
            <person name="Jeon C.O."/>
        </authorList>
    </citation>
    <scope>NUCLEOTIDE SEQUENCE [LARGE SCALE GENOMIC DNA]</scope>
    <source>
        <strain evidence="10 11">DP05</strain>
    </source>
</reference>
<dbReference type="PANTHER" id="PTHR48111">
    <property type="entry name" value="REGULATOR OF RPOS"/>
    <property type="match status" value="1"/>
</dbReference>
<protein>
    <submittedName>
        <fullName evidence="10">Response regulator</fullName>
    </submittedName>
</protein>
<organism evidence="10 11">
    <name type="scientific">Sneathiella litorea</name>
    <dbReference type="NCBI Taxonomy" id="2606216"/>
    <lineage>
        <taxon>Bacteria</taxon>
        <taxon>Pseudomonadati</taxon>
        <taxon>Pseudomonadota</taxon>
        <taxon>Alphaproteobacteria</taxon>
        <taxon>Sneathiellales</taxon>
        <taxon>Sneathiellaceae</taxon>
        <taxon>Sneathiella</taxon>
    </lineage>
</organism>
<dbReference type="Proteomes" id="UP000476030">
    <property type="component" value="Unassembled WGS sequence"/>
</dbReference>
<evidence type="ECO:0000256" key="5">
    <source>
        <dbReference type="ARBA" id="ARBA00023163"/>
    </source>
</evidence>
<dbReference type="Pfam" id="PF00072">
    <property type="entry name" value="Response_reg"/>
    <property type="match status" value="1"/>
</dbReference>
<feature type="DNA-binding region" description="OmpR/PhoB-type" evidence="7">
    <location>
        <begin position="138"/>
        <end position="236"/>
    </location>
</feature>
<keyword evidence="11" id="KW-1185">Reference proteome</keyword>
<dbReference type="InterPro" id="IPR016032">
    <property type="entry name" value="Sig_transdc_resp-reg_C-effctor"/>
</dbReference>
<dbReference type="InterPro" id="IPR039420">
    <property type="entry name" value="WalR-like"/>
</dbReference>
<dbReference type="CDD" id="cd00383">
    <property type="entry name" value="trans_reg_C"/>
    <property type="match status" value="1"/>
</dbReference>
<dbReference type="GO" id="GO:0032993">
    <property type="term" value="C:protein-DNA complex"/>
    <property type="evidence" value="ECO:0007669"/>
    <property type="project" value="TreeGrafter"/>
</dbReference>
<dbReference type="SMART" id="SM00862">
    <property type="entry name" value="Trans_reg_C"/>
    <property type="match status" value="1"/>
</dbReference>
<proteinExistence type="predicted"/>
<dbReference type="AlphaFoldDB" id="A0A6L8W6F5"/>
<dbReference type="SMART" id="SM00448">
    <property type="entry name" value="REC"/>
    <property type="match status" value="1"/>
</dbReference>
<dbReference type="Gene3D" id="3.40.50.2300">
    <property type="match status" value="1"/>
</dbReference>
<dbReference type="GO" id="GO:0000976">
    <property type="term" value="F:transcription cis-regulatory region binding"/>
    <property type="evidence" value="ECO:0007669"/>
    <property type="project" value="TreeGrafter"/>
</dbReference>
<keyword evidence="3" id="KW-0805">Transcription regulation</keyword>
<dbReference type="SUPFAM" id="SSF52172">
    <property type="entry name" value="CheY-like"/>
    <property type="match status" value="1"/>
</dbReference>
<dbReference type="GO" id="GO:0005829">
    <property type="term" value="C:cytosol"/>
    <property type="evidence" value="ECO:0007669"/>
    <property type="project" value="TreeGrafter"/>
</dbReference>
<dbReference type="EMBL" id="WTUW01000001">
    <property type="protein sequence ID" value="MZR30054.1"/>
    <property type="molecule type" value="Genomic_DNA"/>
</dbReference>
<evidence type="ECO:0000256" key="6">
    <source>
        <dbReference type="PROSITE-ProRule" id="PRU00169"/>
    </source>
</evidence>
<gene>
    <name evidence="10" type="ORF">GQE98_05325</name>
</gene>
<evidence type="ECO:0000259" key="8">
    <source>
        <dbReference type="PROSITE" id="PS50110"/>
    </source>
</evidence>
<dbReference type="PANTHER" id="PTHR48111:SF4">
    <property type="entry name" value="DNA-BINDING DUAL TRANSCRIPTIONAL REGULATOR OMPR"/>
    <property type="match status" value="1"/>
</dbReference>
<evidence type="ECO:0000256" key="4">
    <source>
        <dbReference type="ARBA" id="ARBA00023125"/>
    </source>
</evidence>
<evidence type="ECO:0000256" key="7">
    <source>
        <dbReference type="PROSITE-ProRule" id="PRU01091"/>
    </source>
</evidence>
<dbReference type="InterPro" id="IPR036388">
    <property type="entry name" value="WH-like_DNA-bd_sf"/>
</dbReference>
<keyword evidence="1 6" id="KW-0597">Phosphoprotein</keyword>
<feature type="domain" description="Response regulatory" evidence="8">
    <location>
        <begin position="5"/>
        <end position="118"/>
    </location>
</feature>
<dbReference type="PROSITE" id="PS51755">
    <property type="entry name" value="OMPR_PHOB"/>
    <property type="match status" value="1"/>
</dbReference>
<dbReference type="InterPro" id="IPR011006">
    <property type="entry name" value="CheY-like_superfamily"/>
</dbReference>
<dbReference type="InterPro" id="IPR001789">
    <property type="entry name" value="Sig_transdc_resp-reg_receiver"/>
</dbReference>
<dbReference type="Gene3D" id="6.10.250.690">
    <property type="match status" value="1"/>
</dbReference>
<evidence type="ECO:0000256" key="1">
    <source>
        <dbReference type="ARBA" id="ARBA00022553"/>
    </source>
</evidence>
<dbReference type="Pfam" id="PF00486">
    <property type="entry name" value="Trans_reg_C"/>
    <property type="match status" value="1"/>
</dbReference>
<dbReference type="GO" id="GO:0006355">
    <property type="term" value="P:regulation of DNA-templated transcription"/>
    <property type="evidence" value="ECO:0007669"/>
    <property type="project" value="InterPro"/>
</dbReference>
<keyword evidence="4 7" id="KW-0238">DNA-binding</keyword>
<evidence type="ECO:0000313" key="10">
    <source>
        <dbReference type="EMBL" id="MZR30054.1"/>
    </source>
</evidence>
<feature type="domain" description="OmpR/PhoB-type" evidence="9">
    <location>
        <begin position="138"/>
        <end position="236"/>
    </location>
</feature>
<dbReference type="RefSeq" id="WP_161314587.1">
    <property type="nucleotide sequence ID" value="NZ_WTUW01000001.1"/>
</dbReference>
<feature type="modified residue" description="4-aspartylphosphate" evidence="6">
    <location>
        <position position="54"/>
    </location>
</feature>
<comment type="caution">
    <text evidence="10">The sequence shown here is derived from an EMBL/GenBank/DDBJ whole genome shotgun (WGS) entry which is preliminary data.</text>
</comment>
<name>A0A6L8W6F5_9PROT</name>
<sequence length="238" mass="26325">MNKGAVLLVDDDEGLRIVMTHYFESEGYSVVTAKDGSEVTAKLNSEKLDVILLDLVLPDTEGTSLIPIIRQSTSVPIIVVSGKNDTTEKIICLELGADDYLTKPFEMRELKARVKAAMRRAKDNLAAESTGSDNKPTSDVIAFGSFTMDRNQYQVFDSEGNSVDFTVGEFKLLEALATAPKRTLSREQLFELTRDGEFDAYDRAIDIQIGRIRKKLGEDGPNLIKTMRGVGYMYAPPS</sequence>